<gene>
    <name evidence="2" type="ORF">PR048_011471</name>
</gene>
<accession>A0ABQ9HLQ4</accession>
<proteinExistence type="predicted"/>
<evidence type="ECO:0000256" key="1">
    <source>
        <dbReference type="SAM" id="MobiDB-lite"/>
    </source>
</evidence>
<evidence type="ECO:0000313" key="3">
    <source>
        <dbReference type="Proteomes" id="UP001159363"/>
    </source>
</evidence>
<evidence type="ECO:0000313" key="2">
    <source>
        <dbReference type="EMBL" id="KAJ8885274.1"/>
    </source>
</evidence>
<dbReference type="EMBL" id="JARBHB010000004">
    <property type="protein sequence ID" value="KAJ8885274.1"/>
    <property type="molecule type" value="Genomic_DNA"/>
</dbReference>
<keyword evidence="3" id="KW-1185">Reference proteome</keyword>
<feature type="region of interest" description="Disordered" evidence="1">
    <location>
        <begin position="1"/>
        <end position="40"/>
    </location>
</feature>
<comment type="caution">
    <text evidence="2">The sequence shown here is derived from an EMBL/GenBank/DDBJ whole genome shotgun (WGS) entry which is preliminary data.</text>
</comment>
<organism evidence="2 3">
    <name type="scientific">Dryococelus australis</name>
    <dbReference type="NCBI Taxonomy" id="614101"/>
    <lineage>
        <taxon>Eukaryota</taxon>
        <taxon>Metazoa</taxon>
        <taxon>Ecdysozoa</taxon>
        <taxon>Arthropoda</taxon>
        <taxon>Hexapoda</taxon>
        <taxon>Insecta</taxon>
        <taxon>Pterygota</taxon>
        <taxon>Neoptera</taxon>
        <taxon>Polyneoptera</taxon>
        <taxon>Phasmatodea</taxon>
        <taxon>Verophasmatodea</taxon>
        <taxon>Anareolatae</taxon>
        <taxon>Phasmatidae</taxon>
        <taxon>Eurycanthinae</taxon>
        <taxon>Dryococelus</taxon>
    </lineage>
</organism>
<reference evidence="2 3" key="1">
    <citation type="submission" date="2023-02" db="EMBL/GenBank/DDBJ databases">
        <title>LHISI_Scaffold_Assembly.</title>
        <authorList>
            <person name="Stuart O.P."/>
            <person name="Cleave R."/>
            <person name="Magrath M.J.L."/>
            <person name="Mikheyev A.S."/>
        </authorList>
    </citation>
    <scope>NUCLEOTIDE SEQUENCE [LARGE SCALE GENOMIC DNA]</scope>
    <source>
        <strain evidence="2">Daus_M_001</strain>
        <tissue evidence="2">Leg muscle</tissue>
    </source>
</reference>
<dbReference type="Proteomes" id="UP001159363">
    <property type="component" value="Chromosome X"/>
</dbReference>
<name>A0ABQ9HLQ4_9NEOP</name>
<sequence>MGRRCGKRYYPGYQKRNQGSRKREDATDSPPQPNTYVHTDGLKFETSGKLARVRVDRLPALTQLDITVDNAHNLPVIEDEVFALVKVKCNYPTLLTLLIDETESNFLLQENENSLPSYRVYLCPETNLKVCNFLVPTLLDSGVEVSCMNEDWVREIESLSFKLPILPVPNIKIIGVTSRSSLVVSRQTVLTIEGLGMEKLANVLM</sequence>
<protein>
    <submittedName>
        <fullName evidence="2">Uncharacterized protein</fullName>
    </submittedName>
</protein>